<evidence type="ECO:0000313" key="3">
    <source>
        <dbReference type="EnsemblFungi" id="MAPG_08385T0"/>
    </source>
</evidence>
<protein>
    <submittedName>
        <fullName evidence="2 3">Uncharacterized protein</fullName>
    </submittedName>
</protein>
<organism evidence="3 4">
    <name type="scientific">Magnaporthiopsis poae (strain ATCC 64411 / 73-15)</name>
    <name type="common">Kentucky bluegrass fungus</name>
    <name type="synonym">Magnaporthe poae</name>
    <dbReference type="NCBI Taxonomy" id="644358"/>
    <lineage>
        <taxon>Eukaryota</taxon>
        <taxon>Fungi</taxon>
        <taxon>Dikarya</taxon>
        <taxon>Ascomycota</taxon>
        <taxon>Pezizomycotina</taxon>
        <taxon>Sordariomycetes</taxon>
        <taxon>Sordariomycetidae</taxon>
        <taxon>Magnaporthales</taxon>
        <taxon>Magnaporthaceae</taxon>
        <taxon>Magnaporthiopsis</taxon>
    </lineage>
</organism>
<dbReference type="Proteomes" id="UP000011715">
    <property type="component" value="Unassembled WGS sequence"/>
</dbReference>
<reference evidence="2" key="1">
    <citation type="submission" date="2010-05" db="EMBL/GenBank/DDBJ databases">
        <title>The Genome Sequence of Magnaporthe poae strain ATCC 64411.</title>
        <authorList>
            <consortium name="The Broad Institute Genome Sequencing Platform"/>
            <consortium name="Broad Institute Genome Sequencing Center for Infectious Disease"/>
            <person name="Ma L.-J."/>
            <person name="Dead R."/>
            <person name="Young S."/>
            <person name="Zeng Q."/>
            <person name="Koehrsen M."/>
            <person name="Alvarado L."/>
            <person name="Berlin A."/>
            <person name="Chapman S.B."/>
            <person name="Chen Z."/>
            <person name="Freedman E."/>
            <person name="Gellesch M."/>
            <person name="Goldberg J."/>
            <person name="Griggs A."/>
            <person name="Gujja S."/>
            <person name="Heilman E.R."/>
            <person name="Heiman D."/>
            <person name="Hepburn T."/>
            <person name="Howarth C."/>
            <person name="Jen D."/>
            <person name="Larson L."/>
            <person name="Mehta T."/>
            <person name="Neiman D."/>
            <person name="Pearson M."/>
            <person name="Roberts A."/>
            <person name="Saif S."/>
            <person name="Shea T."/>
            <person name="Shenoy N."/>
            <person name="Sisk P."/>
            <person name="Stolte C."/>
            <person name="Sykes S."/>
            <person name="Walk T."/>
            <person name="White J."/>
            <person name="Yandava C."/>
            <person name="Haas B."/>
            <person name="Nusbaum C."/>
            <person name="Birren B."/>
        </authorList>
    </citation>
    <scope>NUCLEOTIDE SEQUENCE</scope>
    <source>
        <strain evidence="2">ATCC 64411</strain>
    </source>
</reference>
<gene>
    <name evidence="2" type="ORF">MAPG_08385</name>
</gene>
<evidence type="ECO:0000313" key="4">
    <source>
        <dbReference type="Proteomes" id="UP000011715"/>
    </source>
</evidence>
<sequence length="59" mass="6376">MTGVNWFQVSRLKSALRPEGLPEQTLASTIAHLTPPVSTGGGAWMPLPENRFSSQPTAR</sequence>
<evidence type="ECO:0000256" key="1">
    <source>
        <dbReference type="SAM" id="MobiDB-lite"/>
    </source>
</evidence>
<reference evidence="4" key="2">
    <citation type="submission" date="2010-05" db="EMBL/GenBank/DDBJ databases">
        <title>The genome sequence of Magnaporthe poae strain ATCC 64411.</title>
        <authorList>
            <person name="Ma L.-J."/>
            <person name="Dead R."/>
            <person name="Young S."/>
            <person name="Zeng Q."/>
            <person name="Koehrsen M."/>
            <person name="Alvarado L."/>
            <person name="Berlin A."/>
            <person name="Chapman S.B."/>
            <person name="Chen Z."/>
            <person name="Freedman E."/>
            <person name="Gellesch M."/>
            <person name="Goldberg J."/>
            <person name="Griggs A."/>
            <person name="Gujja S."/>
            <person name="Heilman E.R."/>
            <person name="Heiman D."/>
            <person name="Hepburn T."/>
            <person name="Howarth C."/>
            <person name="Jen D."/>
            <person name="Larson L."/>
            <person name="Mehta T."/>
            <person name="Neiman D."/>
            <person name="Pearson M."/>
            <person name="Roberts A."/>
            <person name="Saif S."/>
            <person name="Shea T."/>
            <person name="Shenoy N."/>
            <person name="Sisk P."/>
            <person name="Stolte C."/>
            <person name="Sykes S."/>
            <person name="Walk T."/>
            <person name="White J."/>
            <person name="Yandava C."/>
            <person name="Haas B."/>
            <person name="Nusbaum C."/>
            <person name="Birren B."/>
        </authorList>
    </citation>
    <scope>NUCLEOTIDE SEQUENCE [LARGE SCALE GENOMIC DNA]</scope>
    <source>
        <strain evidence="4">ATCC 64411 / 73-15</strain>
    </source>
</reference>
<dbReference type="EMBL" id="GL876973">
    <property type="protein sequence ID" value="KLU89414.1"/>
    <property type="molecule type" value="Genomic_DNA"/>
</dbReference>
<dbReference type="EMBL" id="ADBL01002025">
    <property type="status" value="NOT_ANNOTATED_CDS"/>
    <property type="molecule type" value="Genomic_DNA"/>
</dbReference>
<dbReference type="AlphaFoldDB" id="A0A0C4E782"/>
<accession>A0A0C4E782</accession>
<proteinExistence type="predicted"/>
<reference evidence="3" key="4">
    <citation type="journal article" date="2015" name="G3 (Bethesda)">
        <title>Genome sequences of three phytopathogenic species of the Magnaporthaceae family of fungi.</title>
        <authorList>
            <person name="Okagaki L.H."/>
            <person name="Nunes C.C."/>
            <person name="Sailsbery J."/>
            <person name="Clay B."/>
            <person name="Brown D."/>
            <person name="John T."/>
            <person name="Oh Y."/>
            <person name="Young N."/>
            <person name="Fitzgerald M."/>
            <person name="Haas B.J."/>
            <person name="Zeng Q."/>
            <person name="Young S."/>
            <person name="Adiconis X."/>
            <person name="Fan L."/>
            <person name="Levin J.Z."/>
            <person name="Mitchell T.K."/>
            <person name="Okubara P.A."/>
            <person name="Farman M.L."/>
            <person name="Kohn L.M."/>
            <person name="Birren B."/>
            <person name="Ma L.-J."/>
            <person name="Dean R.A."/>
        </authorList>
    </citation>
    <scope>NUCLEOTIDE SEQUENCE</scope>
    <source>
        <strain evidence="3">ATCC 64411 / 73-15</strain>
    </source>
</reference>
<keyword evidence="4" id="KW-1185">Reference proteome</keyword>
<name>A0A0C4E782_MAGP6</name>
<feature type="region of interest" description="Disordered" evidence="1">
    <location>
        <begin position="37"/>
        <end position="59"/>
    </location>
</feature>
<dbReference type="EnsemblFungi" id="MAPG_08385T0">
    <property type="protein sequence ID" value="MAPG_08385T0"/>
    <property type="gene ID" value="MAPG_08385"/>
</dbReference>
<reference evidence="3" key="5">
    <citation type="submission" date="2015-06" db="UniProtKB">
        <authorList>
            <consortium name="EnsemblFungi"/>
        </authorList>
    </citation>
    <scope>IDENTIFICATION</scope>
    <source>
        <strain evidence="3">ATCC 64411</strain>
    </source>
</reference>
<evidence type="ECO:0000313" key="2">
    <source>
        <dbReference type="EMBL" id="KLU89414.1"/>
    </source>
</evidence>
<reference evidence="2" key="3">
    <citation type="submission" date="2011-03" db="EMBL/GenBank/DDBJ databases">
        <title>Annotation of Magnaporthe poae ATCC 64411.</title>
        <authorList>
            <person name="Ma L.-J."/>
            <person name="Dead R."/>
            <person name="Young S.K."/>
            <person name="Zeng Q."/>
            <person name="Gargeya S."/>
            <person name="Fitzgerald M."/>
            <person name="Haas B."/>
            <person name="Abouelleil A."/>
            <person name="Alvarado L."/>
            <person name="Arachchi H.M."/>
            <person name="Berlin A."/>
            <person name="Brown A."/>
            <person name="Chapman S.B."/>
            <person name="Chen Z."/>
            <person name="Dunbar C."/>
            <person name="Freedman E."/>
            <person name="Gearin G."/>
            <person name="Gellesch M."/>
            <person name="Goldberg J."/>
            <person name="Griggs A."/>
            <person name="Gujja S."/>
            <person name="Heiman D."/>
            <person name="Howarth C."/>
            <person name="Larson L."/>
            <person name="Lui A."/>
            <person name="MacDonald P.J.P."/>
            <person name="Mehta T."/>
            <person name="Montmayeur A."/>
            <person name="Murphy C."/>
            <person name="Neiman D."/>
            <person name="Pearson M."/>
            <person name="Priest M."/>
            <person name="Roberts A."/>
            <person name="Saif S."/>
            <person name="Shea T."/>
            <person name="Shenoy N."/>
            <person name="Sisk P."/>
            <person name="Stolte C."/>
            <person name="Sykes S."/>
            <person name="Yandava C."/>
            <person name="Wortman J."/>
            <person name="Nusbaum C."/>
            <person name="Birren B."/>
        </authorList>
    </citation>
    <scope>NUCLEOTIDE SEQUENCE</scope>
    <source>
        <strain evidence="2">ATCC 64411</strain>
    </source>
</reference>
<dbReference type="VEuPathDB" id="FungiDB:MAPG_08385"/>